<dbReference type="KEGG" id="vg:65129330"/>
<dbReference type="Proteomes" id="UP000594003">
    <property type="component" value="Segment"/>
</dbReference>
<keyword evidence="2" id="KW-1185">Reference proteome</keyword>
<name>A0A7M1RWP1_9CAUD</name>
<dbReference type="GeneID" id="65129330"/>
<proteinExistence type="predicted"/>
<sequence>MEIVPKLDLNRNPKEVKCGSLIAAKNVMTDDSGSYFTNEYGFGVSFETDTDDEDLDTSYHHSEYIVGVIPCNKEIVIFTYSAYEEKARIYRKPDEGKAYEVSTNWEYHGGKITGSYTYNYKGELIIVVAESDAVDLNNNKIYVPLKTWNLNTGSTGLEHGIEESIPKTKVNYDITNGSLNCGVYTFFIRYQIDDYNYTKWFQITDDIIIINDEGKDVPIHNFLDSKSALTRYNTDGNGNPTTEFKPFLVNGNDKSNKGVYFTLDIDKSYKFTKYQIGYIVKHNDAVDGRIFNTYSIDITSLMFNTNTYIEEESVDEMLREPVQLYDVKNVINYNNRIYVSNYNENLNEDLTGNNKNVHVDIETKNISDYSKSVVTTKQLIITTNFGIGNSTSVNDVWAADKYTISKNEDLIEYVIKPEYITEFIRKFFTSAIKVFGYGSTISIDHDNIENLPNNPKDEPYMTRSRFSLYIGIISEGTRQQVAIYDSHSQKAINIDSIVIRNGYIVITIEGNKYLMNKSTDFQVLIEQDLFFRNGSTITQRAFYNQPLLYNPPYTYTMGYGMNSSAYEATTISSNNHTSPFNNFRSLIPGQIYSFYIHYIRKDGSATNGFIVQNEVDEESNQSISDKKANTGANFDVVVNNVGNKLFRVPTVANDNILIFPRFKVDAIPFNYIGWFGSYEKVEDMAYPCTILNGELNGHRFTVTNTNFEYKEDSIQGNKYFFIKSDEIGDHNTESLTSHVKPTIHPNISFGIIPRGNVGDKIVVYNDNKDVYNKSVKTLYRVTDNNYETGYSKDNYKYTPSFYNQDKIVTYDKEIIANPTVSFVLNTNSQKLNGYSISMDDSYSYNKYPTNAYSIKQDYNEGAVSLTNEEGKSLGVYYNKVLSPDRLRDFLELKECYKSAPLKSYTNYSKDYIDSFDKTIRRSDVISDESLVNGFKNFNVEQYKIITENKGSITNIVGIGLYMLVHTQYSLFVFDRTPKLTQKSQLEVPDVFDIDYQEVLPSNEGFGGLARKEESILSKHGYIWFDSVNKVIFKFENGKAEILSTNINNLIKSLDIDYVVFGEDLKTNRLLICIWLNQTINGDPYNNQYYITLSYNFNLNDYISLHDYSFTANYRTYNNSYFFNEKVDRARLYEFDESETDYKNLASVNNVLYPTIYTK</sequence>
<protein>
    <submittedName>
        <fullName evidence="1">Uncharacterized protein</fullName>
    </submittedName>
</protein>
<organism evidence="1 2">
    <name type="scientific">uncultured phage cr8_1</name>
    <dbReference type="NCBI Taxonomy" id="2772068"/>
    <lineage>
        <taxon>Viruses</taxon>
        <taxon>Duplodnaviria</taxon>
        <taxon>Heunggongvirae</taxon>
        <taxon>Uroviricota</taxon>
        <taxon>Caudoviricetes</taxon>
        <taxon>Crassvirales</taxon>
        <taxon>Intestiviridae</taxon>
        <taxon>Obtuvirinae</taxon>
        <taxon>Fohxhuevirus</taxon>
        <taxon>Fohxhuevirus gastrointestinalis</taxon>
    </lineage>
</organism>
<dbReference type="RefSeq" id="YP_010111005.1">
    <property type="nucleotide sequence ID" value="NC_055877.1"/>
</dbReference>
<dbReference type="EMBL" id="MT774384">
    <property type="protein sequence ID" value="QOR58847.1"/>
    <property type="molecule type" value="Genomic_DNA"/>
</dbReference>
<reference evidence="1 2" key="1">
    <citation type="submission" date="2020-07" db="EMBL/GenBank/DDBJ databases">
        <title>Taxonomic proposal: Crassvirales, a new order of highly abundant and diverse bacterial viruses.</title>
        <authorList>
            <person name="Shkoporov A.N."/>
            <person name="Stockdale S.R."/>
            <person name="Guerin E."/>
            <person name="Ross R.P."/>
            <person name="Hill C."/>
        </authorList>
    </citation>
    <scope>NUCLEOTIDE SEQUENCE [LARGE SCALE GENOMIC DNA]</scope>
</reference>
<evidence type="ECO:0000313" key="2">
    <source>
        <dbReference type="Proteomes" id="UP000594003"/>
    </source>
</evidence>
<evidence type="ECO:0000313" key="1">
    <source>
        <dbReference type="EMBL" id="QOR58847.1"/>
    </source>
</evidence>
<accession>A0A7M1RWP1</accession>